<dbReference type="EMBL" id="JAGMWT010000011">
    <property type="protein sequence ID" value="KAH7119584.1"/>
    <property type="molecule type" value="Genomic_DNA"/>
</dbReference>
<proteinExistence type="predicted"/>
<protein>
    <submittedName>
        <fullName evidence="1">Uncharacterized protein</fullName>
    </submittedName>
</protein>
<organism evidence="1 2">
    <name type="scientific">Dendryphion nanum</name>
    <dbReference type="NCBI Taxonomy" id="256645"/>
    <lineage>
        <taxon>Eukaryota</taxon>
        <taxon>Fungi</taxon>
        <taxon>Dikarya</taxon>
        <taxon>Ascomycota</taxon>
        <taxon>Pezizomycotina</taxon>
        <taxon>Dothideomycetes</taxon>
        <taxon>Pleosporomycetidae</taxon>
        <taxon>Pleosporales</taxon>
        <taxon>Torulaceae</taxon>
        <taxon>Dendryphion</taxon>
    </lineage>
</organism>
<sequence>MLHARYQAARDGAVVVNYLYEFYRNASIEPSIVQISHVSLTCDLETAEIWVHWRQGGLHHMELINKCSLRQLPEVESIRSNLRNIVEYSLGERLSDIKKAIPSFASSKAQGSVPTIPEDDCTTTSASPVPFVPKFQFAFPITPSSLQSSSVAGPKSVISEPTSHNIPDLPVADRRGLQAFIENG</sequence>
<keyword evidence="2" id="KW-1185">Reference proteome</keyword>
<accession>A0A9P9IHB0</accession>
<evidence type="ECO:0000313" key="1">
    <source>
        <dbReference type="EMBL" id="KAH7119584.1"/>
    </source>
</evidence>
<dbReference type="PANTHER" id="PTHR42470">
    <property type="entry name" value="VAST DOMAIN-CONTAINING PROTEIN"/>
    <property type="match status" value="1"/>
</dbReference>
<dbReference type="AlphaFoldDB" id="A0A9P9IHB0"/>
<gene>
    <name evidence="1" type="ORF">B0J11DRAFT_582104</name>
</gene>
<dbReference type="PANTHER" id="PTHR42470:SF1">
    <property type="entry name" value="VAST DOMAIN-CONTAINING PROTEIN"/>
    <property type="match status" value="1"/>
</dbReference>
<comment type="caution">
    <text evidence="1">The sequence shown here is derived from an EMBL/GenBank/DDBJ whole genome shotgun (WGS) entry which is preliminary data.</text>
</comment>
<reference evidence="1" key="1">
    <citation type="journal article" date="2021" name="Nat. Commun.">
        <title>Genetic determinants of endophytism in the Arabidopsis root mycobiome.</title>
        <authorList>
            <person name="Mesny F."/>
            <person name="Miyauchi S."/>
            <person name="Thiergart T."/>
            <person name="Pickel B."/>
            <person name="Atanasova L."/>
            <person name="Karlsson M."/>
            <person name="Huettel B."/>
            <person name="Barry K.W."/>
            <person name="Haridas S."/>
            <person name="Chen C."/>
            <person name="Bauer D."/>
            <person name="Andreopoulos W."/>
            <person name="Pangilinan J."/>
            <person name="LaButti K."/>
            <person name="Riley R."/>
            <person name="Lipzen A."/>
            <person name="Clum A."/>
            <person name="Drula E."/>
            <person name="Henrissat B."/>
            <person name="Kohler A."/>
            <person name="Grigoriev I.V."/>
            <person name="Martin F.M."/>
            <person name="Hacquard S."/>
        </authorList>
    </citation>
    <scope>NUCLEOTIDE SEQUENCE</scope>
    <source>
        <strain evidence="1">MPI-CAGE-CH-0243</strain>
    </source>
</reference>
<name>A0A9P9IHB0_9PLEO</name>
<evidence type="ECO:0000313" key="2">
    <source>
        <dbReference type="Proteomes" id="UP000700596"/>
    </source>
</evidence>
<dbReference type="OrthoDB" id="5426775at2759"/>
<dbReference type="Proteomes" id="UP000700596">
    <property type="component" value="Unassembled WGS sequence"/>
</dbReference>